<dbReference type="EMBL" id="JANIIK010000109">
    <property type="protein sequence ID" value="KAJ3598187.1"/>
    <property type="molecule type" value="Genomic_DNA"/>
</dbReference>
<dbReference type="GO" id="GO:0005975">
    <property type="term" value="P:carbohydrate metabolic process"/>
    <property type="evidence" value="ECO:0007669"/>
    <property type="project" value="InterPro"/>
</dbReference>
<evidence type="ECO:0000313" key="7">
    <source>
        <dbReference type="Proteomes" id="UP001148018"/>
    </source>
</evidence>
<reference evidence="6" key="1">
    <citation type="submission" date="2022-07" db="EMBL/GenBank/DDBJ databases">
        <title>Chromosome-level genome of Muraenolepis orangiensis.</title>
        <authorList>
            <person name="Kim J."/>
        </authorList>
    </citation>
    <scope>NUCLEOTIDE SEQUENCE</scope>
    <source>
        <strain evidence="6">KU_S4_2022</strain>
        <tissue evidence="6">Muscle</tissue>
    </source>
</reference>
<dbReference type="AlphaFoldDB" id="A0A9Q0E526"/>
<dbReference type="SUPFAM" id="SSF48225">
    <property type="entry name" value="Seven-hairpin glycosidases"/>
    <property type="match status" value="1"/>
</dbReference>
<dbReference type="GO" id="GO:0005509">
    <property type="term" value="F:calcium ion binding"/>
    <property type="evidence" value="ECO:0007669"/>
    <property type="project" value="InterPro"/>
</dbReference>
<dbReference type="InterPro" id="IPR050749">
    <property type="entry name" value="Glycosyl_Hydrolase_47"/>
</dbReference>
<dbReference type="OrthoDB" id="8118055at2759"/>
<dbReference type="PANTHER" id="PTHR11742">
    <property type="entry name" value="MANNOSYL-OLIGOSACCHARIDE ALPHA-1,2-MANNOSIDASE-RELATED"/>
    <property type="match status" value="1"/>
</dbReference>
<dbReference type="InterPro" id="IPR001382">
    <property type="entry name" value="Glyco_hydro_47"/>
</dbReference>
<dbReference type="GO" id="GO:0070062">
    <property type="term" value="C:extracellular exosome"/>
    <property type="evidence" value="ECO:0007669"/>
    <property type="project" value="TreeGrafter"/>
</dbReference>
<dbReference type="InterPro" id="IPR012341">
    <property type="entry name" value="6hp_glycosidase-like_sf"/>
</dbReference>
<evidence type="ECO:0000256" key="2">
    <source>
        <dbReference type="ARBA" id="ARBA00004922"/>
    </source>
</evidence>
<evidence type="ECO:0000256" key="4">
    <source>
        <dbReference type="ARBA" id="ARBA00022801"/>
    </source>
</evidence>
<keyword evidence="7" id="KW-1185">Reference proteome</keyword>
<dbReference type="Pfam" id="PF01532">
    <property type="entry name" value="Glyco_hydro_47"/>
    <property type="match status" value="1"/>
</dbReference>
<dbReference type="PANTHER" id="PTHR11742:SF28">
    <property type="entry name" value="MANNOSYL-OLIGOSACCHARIDE 1,2-ALPHA-MANNOSIDASE IC"/>
    <property type="match status" value="1"/>
</dbReference>
<comment type="similarity">
    <text evidence="3">Belongs to the glycosyl hydrolase 47 family.</text>
</comment>
<evidence type="ECO:0008006" key="8">
    <source>
        <dbReference type="Google" id="ProtNLM"/>
    </source>
</evidence>
<keyword evidence="5" id="KW-1015">Disulfide bond</keyword>
<gene>
    <name evidence="6" type="ORF">NHX12_001698</name>
</gene>
<organism evidence="6 7">
    <name type="scientific">Muraenolepis orangiensis</name>
    <name type="common">Patagonian moray cod</name>
    <dbReference type="NCBI Taxonomy" id="630683"/>
    <lineage>
        <taxon>Eukaryota</taxon>
        <taxon>Metazoa</taxon>
        <taxon>Chordata</taxon>
        <taxon>Craniata</taxon>
        <taxon>Vertebrata</taxon>
        <taxon>Euteleostomi</taxon>
        <taxon>Actinopterygii</taxon>
        <taxon>Neopterygii</taxon>
        <taxon>Teleostei</taxon>
        <taxon>Neoteleostei</taxon>
        <taxon>Acanthomorphata</taxon>
        <taxon>Zeiogadaria</taxon>
        <taxon>Gadariae</taxon>
        <taxon>Gadiformes</taxon>
        <taxon>Muraenolepidoidei</taxon>
        <taxon>Muraenolepididae</taxon>
        <taxon>Muraenolepis</taxon>
    </lineage>
</organism>
<evidence type="ECO:0000256" key="3">
    <source>
        <dbReference type="ARBA" id="ARBA00007658"/>
    </source>
</evidence>
<dbReference type="Proteomes" id="UP001148018">
    <property type="component" value="Unassembled WGS sequence"/>
</dbReference>
<sequence length="118" mass="12865">MGSWGGAVLKPAGSATKAAPLLCFTGGLRGASIIDSLDTLYIMGLTEEYNDAKEWVQNSLEMNTPRKSRKYHRLTRAYPPGHCRRASGGTHGGLVRTCCSLAGREELDENNRMSGTYR</sequence>
<dbReference type="GO" id="GO:0000139">
    <property type="term" value="C:Golgi membrane"/>
    <property type="evidence" value="ECO:0007669"/>
    <property type="project" value="TreeGrafter"/>
</dbReference>
<comment type="pathway">
    <text evidence="2">Protein modification; protein glycosylation.</text>
</comment>
<dbReference type="GO" id="GO:0004571">
    <property type="term" value="F:mannosyl-oligosaccharide 1,2-alpha-mannosidase activity"/>
    <property type="evidence" value="ECO:0007669"/>
    <property type="project" value="InterPro"/>
</dbReference>
<keyword evidence="4" id="KW-0378">Hydrolase</keyword>
<evidence type="ECO:0000256" key="1">
    <source>
        <dbReference type="ARBA" id="ARBA00001913"/>
    </source>
</evidence>
<dbReference type="GO" id="GO:0005783">
    <property type="term" value="C:endoplasmic reticulum"/>
    <property type="evidence" value="ECO:0007669"/>
    <property type="project" value="TreeGrafter"/>
</dbReference>
<accession>A0A9Q0E526</accession>
<protein>
    <recommendedName>
        <fullName evidence="8">Alpha-1,2-Mannosidase</fullName>
    </recommendedName>
</protein>
<dbReference type="InterPro" id="IPR036026">
    <property type="entry name" value="Seven-hairpin_glycosidases"/>
</dbReference>
<dbReference type="Gene3D" id="1.50.10.10">
    <property type="match status" value="1"/>
</dbReference>
<proteinExistence type="inferred from homology"/>
<evidence type="ECO:0000313" key="6">
    <source>
        <dbReference type="EMBL" id="KAJ3598187.1"/>
    </source>
</evidence>
<evidence type="ECO:0000256" key="5">
    <source>
        <dbReference type="ARBA" id="ARBA00023157"/>
    </source>
</evidence>
<name>A0A9Q0E526_9TELE</name>
<comment type="cofactor">
    <cofactor evidence="1">
        <name>Ca(2+)</name>
        <dbReference type="ChEBI" id="CHEBI:29108"/>
    </cofactor>
</comment>
<comment type="caution">
    <text evidence="6">The sequence shown here is derived from an EMBL/GenBank/DDBJ whole genome shotgun (WGS) entry which is preliminary data.</text>
</comment>